<feature type="chain" id="PRO_5002824451" description="Lipase" evidence="4">
    <location>
        <begin position="24"/>
        <end position="435"/>
    </location>
</feature>
<dbReference type="HOGENOM" id="CLU_010974_0_3_1"/>
<dbReference type="InterPro" id="IPR025483">
    <property type="entry name" value="Lipase_euk"/>
</dbReference>
<name>B4QS83_DROSI</name>
<evidence type="ECO:0000256" key="1">
    <source>
        <dbReference type="ARBA" id="ARBA00010701"/>
    </source>
</evidence>
<dbReference type="InterPro" id="IPR029058">
    <property type="entry name" value="AB_hydrolase_fold"/>
</dbReference>
<reference evidence="6 7" key="1">
    <citation type="journal article" date="2007" name="Nature">
        <title>Evolution of genes and genomes on the Drosophila phylogeny.</title>
        <authorList>
            <consortium name="Drosophila 12 Genomes Consortium"/>
            <person name="Clark A.G."/>
            <person name="Eisen M.B."/>
            <person name="Smith D.R."/>
            <person name="Bergman C.M."/>
            <person name="Oliver B."/>
            <person name="Markow T.A."/>
            <person name="Kaufman T.C."/>
            <person name="Kellis M."/>
            <person name="Gelbart W."/>
            <person name="Iyer V.N."/>
            <person name="Pollard D.A."/>
            <person name="Sackton T.B."/>
            <person name="Larracuente A.M."/>
            <person name="Singh N.D."/>
            <person name="Abad J.P."/>
            <person name="Abt D.N."/>
            <person name="Adryan B."/>
            <person name="Aguade M."/>
            <person name="Akashi H."/>
            <person name="Anderson W.W."/>
            <person name="Aquadro C.F."/>
            <person name="Ardell D.H."/>
            <person name="Arguello R."/>
            <person name="Artieri C.G."/>
            <person name="Barbash D.A."/>
            <person name="Barker D."/>
            <person name="Barsanti P."/>
            <person name="Batterham P."/>
            <person name="Batzoglou S."/>
            <person name="Begun D."/>
            <person name="Bhutkar A."/>
            <person name="Blanco E."/>
            <person name="Bosak S.A."/>
            <person name="Bradley R.K."/>
            <person name="Brand A.D."/>
            <person name="Brent M.R."/>
            <person name="Brooks A.N."/>
            <person name="Brown R.H."/>
            <person name="Butlin R.K."/>
            <person name="Caggese C."/>
            <person name="Calvi B.R."/>
            <person name="Bernardo de Carvalho A."/>
            <person name="Caspi A."/>
            <person name="Castrezana S."/>
            <person name="Celniker S.E."/>
            <person name="Chang J.L."/>
            <person name="Chapple C."/>
            <person name="Chatterji S."/>
            <person name="Chinwalla A."/>
            <person name="Civetta A."/>
            <person name="Clifton S.W."/>
            <person name="Comeron J.M."/>
            <person name="Costello J.C."/>
            <person name="Coyne J.A."/>
            <person name="Daub J."/>
            <person name="David R.G."/>
            <person name="Delcher A.L."/>
            <person name="Delehaunty K."/>
            <person name="Do C.B."/>
            <person name="Ebling H."/>
            <person name="Edwards K."/>
            <person name="Eickbush T."/>
            <person name="Evans J.D."/>
            <person name="Filipski A."/>
            <person name="Findeiss S."/>
            <person name="Freyhult E."/>
            <person name="Fulton L."/>
            <person name="Fulton R."/>
            <person name="Garcia A.C."/>
            <person name="Gardiner A."/>
            <person name="Garfield D.A."/>
            <person name="Garvin B.E."/>
            <person name="Gibson G."/>
            <person name="Gilbert D."/>
            <person name="Gnerre S."/>
            <person name="Godfrey J."/>
            <person name="Good R."/>
            <person name="Gotea V."/>
            <person name="Gravely B."/>
            <person name="Greenberg A.J."/>
            <person name="Griffiths-Jones S."/>
            <person name="Gross S."/>
            <person name="Guigo R."/>
            <person name="Gustafson E.A."/>
            <person name="Haerty W."/>
            <person name="Hahn M.W."/>
            <person name="Halligan D.L."/>
            <person name="Halpern A.L."/>
            <person name="Halter G.M."/>
            <person name="Han M.V."/>
            <person name="Heger A."/>
            <person name="Hillier L."/>
            <person name="Hinrichs A.S."/>
            <person name="Holmes I."/>
            <person name="Hoskins R.A."/>
            <person name="Hubisz M.J."/>
            <person name="Hultmark D."/>
            <person name="Huntley M.A."/>
            <person name="Jaffe D.B."/>
            <person name="Jagadeeshan S."/>
            <person name="Jeck W.R."/>
            <person name="Johnson J."/>
            <person name="Jones C.D."/>
            <person name="Jordan W.C."/>
            <person name="Karpen G.H."/>
            <person name="Kataoka E."/>
            <person name="Keightley P.D."/>
            <person name="Kheradpour P."/>
            <person name="Kirkness E.F."/>
            <person name="Koerich L.B."/>
            <person name="Kristiansen K."/>
            <person name="Kudrna D."/>
            <person name="Kulathinal R.J."/>
            <person name="Kumar S."/>
            <person name="Kwok R."/>
            <person name="Lander E."/>
            <person name="Langley C.H."/>
            <person name="Lapoint R."/>
            <person name="Lazzaro B.P."/>
            <person name="Lee S.J."/>
            <person name="Levesque L."/>
            <person name="Li R."/>
            <person name="Lin C.F."/>
            <person name="Lin M.F."/>
            <person name="Lindblad-Toh K."/>
            <person name="Llopart A."/>
            <person name="Long M."/>
            <person name="Low L."/>
            <person name="Lozovsky E."/>
            <person name="Lu J."/>
            <person name="Luo M."/>
            <person name="Machado C.A."/>
            <person name="Makalowski W."/>
            <person name="Marzo M."/>
            <person name="Matsuda M."/>
            <person name="Matzkin L."/>
            <person name="McAllister B."/>
            <person name="McBride C.S."/>
            <person name="McKernan B."/>
            <person name="McKernan K."/>
            <person name="Mendez-Lago M."/>
            <person name="Minx P."/>
            <person name="Mollenhauer M.U."/>
            <person name="Montooth K."/>
            <person name="Mount S.M."/>
            <person name="Mu X."/>
            <person name="Myers E."/>
            <person name="Negre B."/>
            <person name="Newfeld S."/>
            <person name="Nielsen R."/>
            <person name="Noor M.A."/>
            <person name="O'Grady P."/>
            <person name="Pachter L."/>
            <person name="Papaceit M."/>
            <person name="Parisi M.J."/>
            <person name="Parisi M."/>
            <person name="Parts L."/>
            <person name="Pedersen J.S."/>
            <person name="Pesole G."/>
            <person name="Phillippy A.M."/>
            <person name="Ponting C.P."/>
            <person name="Pop M."/>
            <person name="Porcelli D."/>
            <person name="Powell J.R."/>
            <person name="Prohaska S."/>
            <person name="Pruitt K."/>
            <person name="Puig M."/>
            <person name="Quesneville H."/>
            <person name="Ram K.R."/>
            <person name="Rand D."/>
            <person name="Rasmussen M.D."/>
            <person name="Reed L.K."/>
            <person name="Reenan R."/>
            <person name="Reily A."/>
            <person name="Remington K.A."/>
            <person name="Rieger T.T."/>
            <person name="Ritchie M.G."/>
            <person name="Robin C."/>
            <person name="Rogers Y.H."/>
            <person name="Rohde C."/>
            <person name="Rozas J."/>
            <person name="Rubenfield M.J."/>
            <person name="Ruiz A."/>
            <person name="Russo S."/>
            <person name="Salzberg S.L."/>
            <person name="Sanchez-Gracia A."/>
            <person name="Saranga D.J."/>
            <person name="Sato H."/>
            <person name="Schaeffer S.W."/>
            <person name="Schatz M.C."/>
            <person name="Schlenke T."/>
            <person name="Schwartz R."/>
            <person name="Segarra C."/>
            <person name="Singh R.S."/>
            <person name="Sirot L."/>
            <person name="Sirota M."/>
            <person name="Sisneros N.B."/>
            <person name="Smith C.D."/>
            <person name="Smith T.F."/>
            <person name="Spieth J."/>
            <person name="Stage D.E."/>
            <person name="Stark A."/>
            <person name="Stephan W."/>
            <person name="Strausberg R.L."/>
            <person name="Strempel S."/>
            <person name="Sturgill D."/>
            <person name="Sutton G."/>
            <person name="Sutton G.G."/>
            <person name="Tao W."/>
            <person name="Teichmann S."/>
            <person name="Tobari Y.N."/>
            <person name="Tomimura Y."/>
            <person name="Tsolas J.M."/>
            <person name="Valente V.L."/>
            <person name="Venter E."/>
            <person name="Venter J.C."/>
            <person name="Vicario S."/>
            <person name="Vieira F.G."/>
            <person name="Vilella A.J."/>
            <person name="Villasante A."/>
            <person name="Walenz B."/>
            <person name="Wang J."/>
            <person name="Wasserman M."/>
            <person name="Watts T."/>
            <person name="Wilson D."/>
            <person name="Wilson R.K."/>
            <person name="Wing R.A."/>
            <person name="Wolfner M.F."/>
            <person name="Wong A."/>
            <person name="Wong G.K."/>
            <person name="Wu C.I."/>
            <person name="Wu G."/>
            <person name="Yamamoto D."/>
            <person name="Yang H.P."/>
            <person name="Yang S.P."/>
            <person name="Yorke J.A."/>
            <person name="Yoshida K."/>
            <person name="Zdobnov E."/>
            <person name="Zhang P."/>
            <person name="Zhang Y."/>
            <person name="Zimin A.V."/>
            <person name="Baldwin J."/>
            <person name="Abdouelleil A."/>
            <person name="Abdulkadir J."/>
            <person name="Abebe A."/>
            <person name="Abera B."/>
            <person name="Abreu J."/>
            <person name="Acer S.C."/>
            <person name="Aftuck L."/>
            <person name="Alexander A."/>
            <person name="An P."/>
            <person name="Anderson E."/>
            <person name="Anderson S."/>
            <person name="Arachi H."/>
            <person name="Azer M."/>
            <person name="Bachantsang P."/>
            <person name="Barry A."/>
            <person name="Bayul T."/>
            <person name="Berlin A."/>
            <person name="Bessette D."/>
            <person name="Bloom T."/>
            <person name="Blye J."/>
            <person name="Boguslavskiy L."/>
            <person name="Bonnet C."/>
            <person name="Boukhgalter B."/>
            <person name="Bourzgui I."/>
            <person name="Brown A."/>
            <person name="Cahill P."/>
            <person name="Channer S."/>
            <person name="Cheshatsang Y."/>
            <person name="Chuda L."/>
            <person name="Citroen M."/>
            <person name="Collymore A."/>
            <person name="Cooke P."/>
            <person name="Costello M."/>
            <person name="D'Aco K."/>
            <person name="Daza R."/>
            <person name="De Haan G."/>
            <person name="DeGray S."/>
            <person name="DeMaso C."/>
            <person name="Dhargay N."/>
            <person name="Dooley K."/>
            <person name="Dooley E."/>
            <person name="Doricent M."/>
            <person name="Dorje P."/>
            <person name="Dorjee K."/>
            <person name="Dupes A."/>
            <person name="Elong R."/>
            <person name="Falk J."/>
            <person name="Farina A."/>
            <person name="Faro S."/>
            <person name="Ferguson D."/>
            <person name="Fisher S."/>
            <person name="Foley C.D."/>
            <person name="Franke A."/>
            <person name="Friedrich D."/>
            <person name="Gadbois L."/>
            <person name="Gearin G."/>
            <person name="Gearin C.R."/>
            <person name="Giannoukos G."/>
            <person name="Goode T."/>
            <person name="Graham J."/>
            <person name="Grandbois E."/>
            <person name="Grewal S."/>
            <person name="Gyaltsen K."/>
            <person name="Hafez N."/>
            <person name="Hagos B."/>
            <person name="Hall J."/>
            <person name="Henson C."/>
            <person name="Hollinger A."/>
            <person name="Honan T."/>
            <person name="Huard M.D."/>
            <person name="Hughes L."/>
            <person name="Hurhula B."/>
            <person name="Husby M.E."/>
            <person name="Kamat A."/>
            <person name="Kanga B."/>
            <person name="Kashin S."/>
            <person name="Khazanovich D."/>
            <person name="Kisner P."/>
            <person name="Lance K."/>
            <person name="Lara M."/>
            <person name="Lee W."/>
            <person name="Lennon N."/>
            <person name="Letendre F."/>
            <person name="LeVine R."/>
            <person name="Lipovsky A."/>
            <person name="Liu X."/>
            <person name="Liu J."/>
            <person name="Liu S."/>
            <person name="Lokyitsang T."/>
            <person name="Lokyitsang Y."/>
            <person name="Lubonja R."/>
            <person name="Lui A."/>
            <person name="MacDonald P."/>
            <person name="Magnisalis V."/>
            <person name="Maru K."/>
            <person name="Matthews C."/>
            <person name="McCusker W."/>
            <person name="McDonough S."/>
            <person name="Mehta T."/>
            <person name="Meldrim J."/>
            <person name="Meneus L."/>
            <person name="Mihai O."/>
            <person name="Mihalev A."/>
            <person name="Mihova T."/>
            <person name="Mittelman R."/>
            <person name="Mlenga V."/>
            <person name="Montmayeur A."/>
            <person name="Mulrain L."/>
            <person name="Navidi A."/>
            <person name="Naylor J."/>
            <person name="Negash T."/>
            <person name="Nguyen T."/>
            <person name="Nguyen N."/>
            <person name="Nicol R."/>
            <person name="Norbu C."/>
            <person name="Norbu N."/>
            <person name="Novod N."/>
            <person name="O'Neill B."/>
            <person name="Osman S."/>
            <person name="Markiewicz E."/>
            <person name="Oyono O.L."/>
            <person name="Patti C."/>
            <person name="Phunkhang P."/>
            <person name="Pierre F."/>
            <person name="Priest M."/>
            <person name="Raghuraman S."/>
            <person name="Rege F."/>
            <person name="Reyes R."/>
            <person name="Rise C."/>
            <person name="Rogov P."/>
            <person name="Ross K."/>
            <person name="Ryan E."/>
            <person name="Settipalli S."/>
            <person name="Shea T."/>
            <person name="Sherpa N."/>
            <person name="Shi L."/>
            <person name="Shih D."/>
            <person name="Sparrow T."/>
            <person name="Spaulding J."/>
            <person name="Stalker J."/>
            <person name="Stange-Thomann N."/>
            <person name="Stavropoulos S."/>
            <person name="Stone C."/>
            <person name="Strader C."/>
            <person name="Tesfaye S."/>
            <person name="Thomson T."/>
            <person name="Thoulutsang Y."/>
            <person name="Thoulutsang D."/>
            <person name="Topham K."/>
            <person name="Topping I."/>
            <person name="Tsamla T."/>
            <person name="Vassiliev H."/>
            <person name="Vo A."/>
            <person name="Wangchuk T."/>
            <person name="Wangdi T."/>
            <person name="Weiand M."/>
            <person name="Wilkinson J."/>
            <person name="Wilson A."/>
            <person name="Yadav S."/>
            <person name="Young G."/>
            <person name="Yu Q."/>
            <person name="Zembek L."/>
            <person name="Zhong D."/>
            <person name="Zimmer A."/>
            <person name="Zwirko Z."/>
            <person name="Jaffe D.B."/>
            <person name="Alvarez P."/>
            <person name="Brockman W."/>
            <person name="Butler J."/>
            <person name="Chin C."/>
            <person name="Gnerre S."/>
            <person name="Grabherr M."/>
            <person name="Kleber M."/>
            <person name="Mauceli E."/>
            <person name="MacCallum I."/>
        </authorList>
    </citation>
    <scope>NUCLEOTIDE SEQUENCE [LARGE SCALE GENOMIC DNA]</scope>
    <source>
        <strain evidence="7">white501</strain>
    </source>
</reference>
<dbReference type="AlphaFoldDB" id="B4QS83"/>
<keyword evidence="2" id="KW-0378">Hydrolase</keyword>
<gene>
    <name evidence="6" type="primary">Dsim\GD18851</name>
    <name evidence="6" type="ORF">Dsim_GD18851</name>
</gene>
<evidence type="ECO:0000256" key="3">
    <source>
        <dbReference type="PIRSR" id="PIRSR000862-1"/>
    </source>
</evidence>
<organism evidence="6 7">
    <name type="scientific">Drosophila simulans</name>
    <name type="common">Fruit fly</name>
    <dbReference type="NCBI Taxonomy" id="7240"/>
    <lineage>
        <taxon>Eukaryota</taxon>
        <taxon>Metazoa</taxon>
        <taxon>Ecdysozoa</taxon>
        <taxon>Arthropoda</taxon>
        <taxon>Hexapoda</taxon>
        <taxon>Insecta</taxon>
        <taxon>Pterygota</taxon>
        <taxon>Neoptera</taxon>
        <taxon>Endopterygota</taxon>
        <taxon>Diptera</taxon>
        <taxon>Brachycera</taxon>
        <taxon>Muscomorpha</taxon>
        <taxon>Ephydroidea</taxon>
        <taxon>Drosophilidae</taxon>
        <taxon>Drosophila</taxon>
        <taxon>Sophophora</taxon>
    </lineage>
</organism>
<dbReference type="SUPFAM" id="SSF53474">
    <property type="entry name" value="alpha/beta-Hydrolases"/>
    <property type="match status" value="1"/>
</dbReference>
<dbReference type="ESTHER" id="drosi-b4qs83">
    <property type="family name" value="Acidic_Lipase"/>
</dbReference>
<dbReference type="Proteomes" id="UP000000304">
    <property type="component" value="Chromosome 3R"/>
</dbReference>
<accession>B4QS83</accession>
<evidence type="ECO:0000256" key="2">
    <source>
        <dbReference type="PIRNR" id="PIRNR000862"/>
    </source>
</evidence>
<dbReference type="Gene3D" id="3.40.50.1820">
    <property type="entry name" value="alpha/beta hydrolase"/>
    <property type="match status" value="1"/>
</dbReference>
<feature type="active site" description="Nucleophile" evidence="3">
    <location>
        <position position="189"/>
    </location>
</feature>
<evidence type="ECO:0000259" key="5">
    <source>
        <dbReference type="Pfam" id="PF04083"/>
    </source>
</evidence>
<keyword evidence="2" id="KW-0443">Lipid metabolism</keyword>
<dbReference type="FunFam" id="3.40.50.1820:FF:000179">
    <property type="entry name" value="Lipase"/>
    <property type="match status" value="1"/>
</dbReference>
<evidence type="ECO:0000313" key="6">
    <source>
        <dbReference type="EMBL" id="EDX13179.1"/>
    </source>
</evidence>
<sequence length="435" mass="49410">MQSFLNQMLPILLGICFVWLSNSTALSEVGAIVEQNVRILPQNCFIGELEESLVDIISSHNYPVQTHTVVTRDGYILSVFRIPSSQLCRRNGPKPVVLITHGMTGSADSWLLTGPRNGLPFLLADACYDVWLINCRGTRYSRKHLKFKAWLLQFWRFSWHEIGMEDLPATVDHILATTKQKSLHYVGHSQGCTSVLVMLSMRPEYNKRIRTTNLLAPPAFMRHSLSMGHKIMKPLFSLLPDIELLPHLKMVNSAVSAICKILGVRDVCTALYLLTNGRVSQHMNRTLIPMLIATHPAGISTRQPRHFFQLKDSGRFRQYDFGFGMNYLIYRQNTPPDYPLHLVRPHSAIHIFYSDDDGTISPKDVLALASKLPYAVPHHITDETWNHMDFLLANNINELINNPVIQIIETFEADLKQKIGNIKGDFSVDALLNEF</sequence>
<dbReference type="OrthoDB" id="9974421at2759"/>
<feature type="active site" description="Charge relay system" evidence="3">
    <location>
        <position position="357"/>
    </location>
</feature>
<evidence type="ECO:0000256" key="4">
    <source>
        <dbReference type="SAM" id="SignalP"/>
    </source>
</evidence>
<dbReference type="PANTHER" id="PTHR11005">
    <property type="entry name" value="LYSOSOMAL ACID LIPASE-RELATED"/>
    <property type="match status" value="1"/>
</dbReference>
<keyword evidence="4" id="KW-0732">Signal</keyword>
<dbReference type="EMBL" id="CM000364">
    <property type="protein sequence ID" value="EDX13179.1"/>
    <property type="molecule type" value="Genomic_DNA"/>
</dbReference>
<dbReference type="PIRSF" id="PIRSF000862">
    <property type="entry name" value="Steryl_ester_lip"/>
    <property type="match status" value="1"/>
</dbReference>
<comment type="similarity">
    <text evidence="1 2">Belongs to the AB hydrolase superfamily. Lipase family.</text>
</comment>
<dbReference type="GO" id="GO:0016788">
    <property type="term" value="F:hydrolase activity, acting on ester bonds"/>
    <property type="evidence" value="ECO:0007669"/>
    <property type="project" value="InterPro"/>
</dbReference>
<dbReference type="GO" id="GO:0016042">
    <property type="term" value="P:lipid catabolic process"/>
    <property type="evidence" value="ECO:0007669"/>
    <property type="project" value="UniProtKB-KW"/>
</dbReference>
<feature type="active site" description="Charge relay system" evidence="3">
    <location>
        <position position="387"/>
    </location>
</feature>
<keyword evidence="7" id="KW-1185">Reference proteome</keyword>
<dbReference type="PhylomeDB" id="B4QS83"/>
<protein>
    <recommendedName>
        <fullName evidence="2">Lipase</fullName>
    </recommendedName>
</protein>
<dbReference type="STRING" id="7240.B4QS83"/>
<dbReference type="OMA" id="YNKRIRT"/>
<proteinExistence type="inferred from homology"/>
<feature type="signal peptide" evidence="4">
    <location>
        <begin position="1"/>
        <end position="23"/>
    </location>
</feature>
<feature type="domain" description="Partial AB-hydrolase lipase" evidence="5">
    <location>
        <begin position="54"/>
        <end position="113"/>
    </location>
</feature>
<evidence type="ECO:0000313" key="7">
    <source>
        <dbReference type="Proteomes" id="UP000000304"/>
    </source>
</evidence>
<dbReference type="Pfam" id="PF04083">
    <property type="entry name" value="Abhydro_lipase"/>
    <property type="match status" value="1"/>
</dbReference>
<dbReference type="SMR" id="B4QS83"/>
<keyword evidence="2" id="KW-0442">Lipid degradation</keyword>
<dbReference type="InterPro" id="IPR006693">
    <property type="entry name" value="AB_hydrolase_lipase"/>
</dbReference>